<name>A0A835MEC3_9MAGN</name>
<comment type="caution">
    <text evidence="2">The sequence shown here is derived from an EMBL/GenBank/DDBJ whole genome shotgun (WGS) entry which is preliminary data.</text>
</comment>
<sequence>MKALILVGGFERLRPLTLKVPKPLVEFANKPMILIRLRLSKLSEDQVVLAINYQPEQRPCFAGHAELLKEFEAKVEITITCSRNRSTIEPAVPWLLPGTS</sequence>
<dbReference type="PANTHER" id="PTHR22572">
    <property type="entry name" value="SUGAR-1-PHOSPHATE GUANYL TRANSFERASE"/>
    <property type="match status" value="1"/>
</dbReference>
<feature type="domain" description="Nucleotidyl transferase" evidence="1">
    <location>
        <begin position="2"/>
        <end position="85"/>
    </location>
</feature>
<evidence type="ECO:0000313" key="3">
    <source>
        <dbReference type="Proteomes" id="UP000631114"/>
    </source>
</evidence>
<dbReference type="SUPFAM" id="SSF53448">
    <property type="entry name" value="Nucleotide-diphospho-sugar transferases"/>
    <property type="match status" value="1"/>
</dbReference>
<dbReference type="Gene3D" id="3.90.550.10">
    <property type="entry name" value="Spore Coat Polysaccharide Biosynthesis Protein SpsA, Chain A"/>
    <property type="match status" value="1"/>
</dbReference>
<proteinExistence type="predicted"/>
<dbReference type="AlphaFoldDB" id="A0A835MEC3"/>
<gene>
    <name evidence="2" type="ORF">IFM89_036463</name>
</gene>
<evidence type="ECO:0000259" key="1">
    <source>
        <dbReference type="Pfam" id="PF00483"/>
    </source>
</evidence>
<dbReference type="OrthoDB" id="1111695at2759"/>
<dbReference type="Pfam" id="PF00483">
    <property type="entry name" value="NTP_transferase"/>
    <property type="match status" value="1"/>
</dbReference>
<reference evidence="2 3" key="1">
    <citation type="submission" date="2020-10" db="EMBL/GenBank/DDBJ databases">
        <title>The Coptis chinensis genome and diversification of protoberbering-type alkaloids.</title>
        <authorList>
            <person name="Wang B."/>
            <person name="Shu S."/>
            <person name="Song C."/>
            <person name="Liu Y."/>
        </authorList>
    </citation>
    <scope>NUCLEOTIDE SEQUENCE [LARGE SCALE GENOMIC DNA]</scope>
    <source>
        <strain evidence="2">HL-2020</strain>
        <tissue evidence="2">Leaf</tissue>
    </source>
</reference>
<dbReference type="InterPro" id="IPR050486">
    <property type="entry name" value="Mannose-1P_guanyltransferase"/>
</dbReference>
<dbReference type="Proteomes" id="UP000631114">
    <property type="component" value="Unassembled WGS sequence"/>
</dbReference>
<organism evidence="2 3">
    <name type="scientific">Coptis chinensis</name>
    <dbReference type="NCBI Taxonomy" id="261450"/>
    <lineage>
        <taxon>Eukaryota</taxon>
        <taxon>Viridiplantae</taxon>
        <taxon>Streptophyta</taxon>
        <taxon>Embryophyta</taxon>
        <taxon>Tracheophyta</taxon>
        <taxon>Spermatophyta</taxon>
        <taxon>Magnoliopsida</taxon>
        <taxon>Ranunculales</taxon>
        <taxon>Ranunculaceae</taxon>
        <taxon>Coptidoideae</taxon>
        <taxon>Coptis</taxon>
    </lineage>
</organism>
<keyword evidence="3" id="KW-1185">Reference proteome</keyword>
<accession>A0A835MEC3</accession>
<dbReference type="InterPro" id="IPR029044">
    <property type="entry name" value="Nucleotide-diphossugar_trans"/>
</dbReference>
<protein>
    <recommendedName>
        <fullName evidence="1">Nucleotidyl transferase domain-containing protein</fullName>
    </recommendedName>
</protein>
<dbReference type="InterPro" id="IPR005835">
    <property type="entry name" value="NTP_transferase_dom"/>
</dbReference>
<dbReference type="EMBL" id="JADFTS010000001">
    <property type="protein sequence ID" value="KAF9626602.1"/>
    <property type="molecule type" value="Genomic_DNA"/>
</dbReference>
<evidence type="ECO:0000313" key="2">
    <source>
        <dbReference type="EMBL" id="KAF9626602.1"/>
    </source>
</evidence>